<dbReference type="InterPro" id="IPR019819">
    <property type="entry name" value="Carboxylesterase_B_CS"/>
</dbReference>
<evidence type="ECO:0000313" key="8">
    <source>
        <dbReference type="EMBL" id="KAL3387700.1"/>
    </source>
</evidence>
<feature type="domain" description="Carboxylesterase type B" evidence="7">
    <location>
        <begin position="4"/>
        <end position="512"/>
    </location>
</feature>
<dbReference type="PANTHER" id="PTHR43142:SF1">
    <property type="entry name" value="CARBOXYLIC ESTER HYDROLASE"/>
    <property type="match status" value="1"/>
</dbReference>
<evidence type="ECO:0000256" key="3">
    <source>
        <dbReference type="ARBA" id="ARBA00022801"/>
    </source>
</evidence>
<dbReference type="AlphaFoldDB" id="A0ABD2W3T0"/>
<accession>A0ABD2W3T0</accession>
<dbReference type="Gene3D" id="3.40.50.1820">
    <property type="entry name" value="alpha/beta hydrolase"/>
    <property type="match status" value="1"/>
</dbReference>
<evidence type="ECO:0000256" key="1">
    <source>
        <dbReference type="ARBA" id="ARBA00005964"/>
    </source>
</evidence>
<proteinExistence type="inferred from homology"/>
<evidence type="ECO:0000256" key="2">
    <source>
        <dbReference type="ARBA" id="ARBA00022487"/>
    </source>
</evidence>
<dbReference type="GO" id="GO:0052689">
    <property type="term" value="F:carboxylic ester hydrolase activity"/>
    <property type="evidence" value="ECO:0007669"/>
    <property type="project" value="UniProtKB-KW"/>
</dbReference>
<evidence type="ECO:0000259" key="7">
    <source>
        <dbReference type="Pfam" id="PF00135"/>
    </source>
</evidence>
<dbReference type="PANTHER" id="PTHR43142">
    <property type="entry name" value="CARBOXYLIC ESTER HYDROLASE"/>
    <property type="match status" value="1"/>
</dbReference>
<name>A0ABD2W3T0_9HYME</name>
<dbReference type="Pfam" id="PF00135">
    <property type="entry name" value="COesterase"/>
    <property type="match status" value="1"/>
</dbReference>
<dbReference type="InterPro" id="IPR029058">
    <property type="entry name" value="AB_hydrolase_fold"/>
</dbReference>
<organism evidence="8 9">
    <name type="scientific">Trichogramma kaykai</name>
    <dbReference type="NCBI Taxonomy" id="54128"/>
    <lineage>
        <taxon>Eukaryota</taxon>
        <taxon>Metazoa</taxon>
        <taxon>Ecdysozoa</taxon>
        <taxon>Arthropoda</taxon>
        <taxon>Hexapoda</taxon>
        <taxon>Insecta</taxon>
        <taxon>Pterygota</taxon>
        <taxon>Neoptera</taxon>
        <taxon>Endopterygota</taxon>
        <taxon>Hymenoptera</taxon>
        <taxon>Apocrita</taxon>
        <taxon>Proctotrupomorpha</taxon>
        <taxon>Chalcidoidea</taxon>
        <taxon>Trichogrammatidae</taxon>
        <taxon>Trichogramma</taxon>
    </lineage>
</organism>
<keyword evidence="5" id="KW-0325">Glycoprotein</keyword>
<comment type="similarity">
    <text evidence="1 6">Belongs to the type-B carboxylesterase/lipase family.</text>
</comment>
<evidence type="ECO:0000256" key="5">
    <source>
        <dbReference type="ARBA" id="ARBA00023180"/>
    </source>
</evidence>
<evidence type="ECO:0000256" key="6">
    <source>
        <dbReference type="RuleBase" id="RU361235"/>
    </source>
</evidence>
<keyword evidence="9" id="KW-1185">Reference proteome</keyword>
<keyword evidence="4" id="KW-1015">Disulfide bond</keyword>
<sequence>MAASLIVETPSGKLRGELLRSPEAGRFFSFKGIPYARPPVARLRFRDPQPVEPWQDIRDATTHGPMCAQVDSQSQRLKGSEDCLYLNVYTRDLDGRAPVLFWIHGGAFMYGNGNDESFGPDFFLRKDVVLVTINYRLGVLGFLNLQTEEISGNQGLKDQVMALKWVQSHVRCFGGDPENVTIFGASAGAASVHYLTLSPMAKDLFHKAICQSGSALNPWALPKNPEDNAKEFSRAVNYRGKSDGSLTEYLKNLEGHVLVKGQEKLISPKRLMQCRFPFGPTLDYASSEPFMPANLRDAILEGVQVPLMIGWNSFEGLFMLDVLRLIGMKEIEENFAEYLPSTIADDFKYKYGLGAKDLQRLYFKREAPDEKKVLEFWSDLAFVEGIHSLENIQYHQGAAPTYLYRFSYDENITLVKKLQKIPYKGASHGDELTYLFKSRLPEINNLQQFQEGTGADRTAKQMIELWVNFVKTGRPTPFTSELLPIYWQPLISDVVLRFLDIGDELRMEKALNIEQRYYGGNKRRVSLGYLLALASADQSSNRIESN</sequence>
<comment type="caution">
    <text evidence="8">The sequence shown here is derived from an EMBL/GenBank/DDBJ whole genome shotgun (WGS) entry which is preliminary data.</text>
</comment>
<dbReference type="InterPro" id="IPR019826">
    <property type="entry name" value="Carboxylesterase_B_AS"/>
</dbReference>
<reference evidence="8 9" key="1">
    <citation type="journal article" date="2024" name="bioRxiv">
        <title>A reference genome for Trichogramma kaykai: A tiny desert-dwelling parasitoid wasp with competing sex-ratio distorters.</title>
        <authorList>
            <person name="Culotta J."/>
            <person name="Lindsey A.R."/>
        </authorList>
    </citation>
    <scope>NUCLEOTIDE SEQUENCE [LARGE SCALE GENOMIC DNA]</scope>
    <source>
        <strain evidence="8 9">KSX58</strain>
    </source>
</reference>
<dbReference type="PROSITE" id="PS00941">
    <property type="entry name" value="CARBOXYLESTERASE_B_2"/>
    <property type="match status" value="1"/>
</dbReference>
<keyword evidence="2" id="KW-0719">Serine esterase</keyword>
<dbReference type="SUPFAM" id="SSF53474">
    <property type="entry name" value="alpha/beta-Hydrolases"/>
    <property type="match status" value="1"/>
</dbReference>
<protein>
    <recommendedName>
        <fullName evidence="6">Carboxylic ester hydrolase</fullName>
        <ecNumber evidence="6">3.1.1.-</ecNumber>
    </recommendedName>
</protein>
<gene>
    <name evidence="8" type="ORF">TKK_016819</name>
</gene>
<evidence type="ECO:0000256" key="4">
    <source>
        <dbReference type="ARBA" id="ARBA00023157"/>
    </source>
</evidence>
<dbReference type="PROSITE" id="PS00122">
    <property type="entry name" value="CARBOXYLESTERASE_B_1"/>
    <property type="match status" value="1"/>
</dbReference>
<keyword evidence="3 6" id="KW-0378">Hydrolase</keyword>
<dbReference type="EC" id="3.1.1.-" evidence="6"/>
<dbReference type="InterPro" id="IPR002018">
    <property type="entry name" value="CarbesteraseB"/>
</dbReference>
<evidence type="ECO:0000313" key="9">
    <source>
        <dbReference type="Proteomes" id="UP001627154"/>
    </source>
</evidence>
<dbReference type="Proteomes" id="UP001627154">
    <property type="component" value="Unassembled WGS sequence"/>
</dbReference>
<dbReference type="EMBL" id="JBJJXI010000136">
    <property type="protein sequence ID" value="KAL3387700.1"/>
    <property type="molecule type" value="Genomic_DNA"/>
</dbReference>